<dbReference type="STRING" id="1165861.A0A0L0W5W8"/>
<feature type="compositionally biased region" description="Polar residues" evidence="3">
    <location>
        <begin position="1197"/>
        <end position="1214"/>
    </location>
</feature>
<reference evidence="5" key="1">
    <citation type="submission" date="2014-03" db="EMBL/GenBank/DDBJ databases">
        <title>The Genome Sequence of Puccinia striiformis f. sp. tritici PST-78.</title>
        <authorList>
            <consortium name="The Broad Institute Genome Sequencing Platform"/>
            <person name="Cuomo C."/>
            <person name="Hulbert S."/>
            <person name="Chen X."/>
            <person name="Walker B."/>
            <person name="Young S.K."/>
            <person name="Zeng Q."/>
            <person name="Gargeya S."/>
            <person name="Fitzgerald M."/>
            <person name="Haas B."/>
            <person name="Abouelleil A."/>
            <person name="Alvarado L."/>
            <person name="Arachchi H.M."/>
            <person name="Berlin A.M."/>
            <person name="Chapman S.B."/>
            <person name="Goldberg J."/>
            <person name="Griggs A."/>
            <person name="Gujja S."/>
            <person name="Hansen M."/>
            <person name="Howarth C."/>
            <person name="Imamovic A."/>
            <person name="Larimer J."/>
            <person name="McCowan C."/>
            <person name="Montmayeur A."/>
            <person name="Murphy C."/>
            <person name="Neiman D."/>
            <person name="Pearson M."/>
            <person name="Priest M."/>
            <person name="Roberts A."/>
            <person name="Saif S."/>
            <person name="Shea T."/>
            <person name="Sisk P."/>
            <person name="Sykes S."/>
            <person name="Wortman J."/>
            <person name="Nusbaum C."/>
            <person name="Birren B."/>
        </authorList>
    </citation>
    <scope>NUCLEOTIDE SEQUENCE [LARGE SCALE GENOMIC DNA]</scope>
    <source>
        <strain evidence="5">race PST-78</strain>
    </source>
</reference>
<dbReference type="EMBL" id="AJIL01000002">
    <property type="protein sequence ID" value="KNF06886.1"/>
    <property type="molecule type" value="Genomic_DNA"/>
</dbReference>
<evidence type="ECO:0000256" key="2">
    <source>
        <dbReference type="ARBA" id="ARBA00023242"/>
    </source>
</evidence>
<protein>
    <recommendedName>
        <fullName evidence="6">DNA polymerase V</fullName>
    </recommendedName>
</protein>
<feature type="compositionally biased region" description="Acidic residues" evidence="3">
    <location>
        <begin position="753"/>
        <end position="793"/>
    </location>
</feature>
<dbReference type="PANTHER" id="PTHR13213:SF2">
    <property type="entry name" value="MYB-BINDING PROTEIN 1A"/>
    <property type="match status" value="1"/>
</dbReference>
<organism evidence="4 5">
    <name type="scientific">Puccinia striiformis f. sp. tritici PST-78</name>
    <dbReference type="NCBI Taxonomy" id="1165861"/>
    <lineage>
        <taxon>Eukaryota</taxon>
        <taxon>Fungi</taxon>
        <taxon>Dikarya</taxon>
        <taxon>Basidiomycota</taxon>
        <taxon>Pucciniomycotina</taxon>
        <taxon>Pucciniomycetes</taxon>
        <taxon>Pucciniales</taxon>
        <taxon>Pucciniaceae</taxon>
        <taxon>Puccinia</taxon>
    </lineage>
</organism>
<name>A0A0L0W5W8_9BASI</name>
<dbReference type="PANTHER" id="PTHR13213">
    <property type="entry name" value="MYB-BINDING PROTEIN 1A FAMILY MEMBER"/>
    <property type="match status" value="1"/>
</dbReference>
<feature type="compositionally biased region" description="Polar residues" evidence="3">
    <location>
        <begin position="1179"/>
        <end position="1188"/>
    </location>
</feature>
<keyword evidence="5" id="KW-1185">Reference proteome</keyword>
<evidence type="ECO:0000256" key="1">
    <source>
        <dbReference type="ARBA" id="ARBA00004123"/>
    </source>
</evidence>
<dbReference type="Proteomes" id="UP000054564">
    <property type="component" value="Unassembled WGS sequence"/>
</dbReference>
<keyword evidence="2" id="KW-0539">Nucleus</keyword>
<dbReference type="InterPro" id="IPR007015">
    <property type="entry name" value="DNA_pol_V/MYBBP1A"/>
</dbReference>
<evidence type="ECO:0000313" key="5">
    <source>
        <dbReference type="Proteomes" id="UP000054564"/>
    </source>
</evidence>
<dbReference type="AlphaFoldDB" id="A0A0L0W5W8"/>
<dbReference type="Pfam" id="PF04931">
    <property type="entry name" value="DNA_pol_phi"/>
    <property type="match status" value="1"/>
</dbReference>
<accession>A0A0L0W5W8</accession>
<evidence type="ECO:0000256" key="3">
    <source>
        <dbReference type="SAM" id="MobiDB-lite"/>
    </source>
</evidence>
<evidence type="ECO:0008006" key="6">
    <source>
        <dbReference type="Google" id="ProtNLM"/>
    </source>
</evidence>
<feature type="region of interest" description="Disordered" evidence="3">
    <location>
        <begin position="747"/>
        <end position="793"/>
    </location>
</feature>
<comment type="subcellular location">
    <subcellularLocation>
        <location evidence="1">Nucleus</location>
    </subcellularLocation>
</comment>
<gene>
    <name evidence="4" type="ORF">PSTG_00201</name>
</gene>
<dbReference type="OrthoDB" id="342531at2759"/>
<dbReference type="GO" id="GO:0000182">
    <property type="term" value="F:rDNA binding"/>
    <property type="evidence" value="ECO:0007669"/>
    <property type="project" value="TreeGrafter"/>
</dbReference>
<dbReference type="GO" id="GO:0005730">
    <property type="term" value="C:nucleolus"/>
    <property type="evidence" value="ECO:0007669"/>
    <property type="project" value="InterPro"/>
</dbReference>
<comment type="caution">
    <text evidence="4">The sequence shown here is derived from an EMBL/GenBank/DDBJ whole genome shotgun (WGS) entry which is preliminary data.</text>
</comment>
<evidence type="ECO:0000313" key="4">
    <source>
        <dbReference type="EMBL" id="KNF06886.1"/>
    </source>
</evidence>
<dbReference type="GO" id="GO:0006355">
    <property type="term" value="P:regulation of DNA-templated transcription"/>
    <property type="evidence" value="ECO:0007669"/>
    <property type="project" value="InterPro"/>
</dbReference>
<sequence>MSAQIMSLFGSLSSSNLDERVSAASSIVYHLAQVEPVPARSDAHLEDCSNSTDLNYTLKRLVRGLASPTPGARLGFSIALCEIINRFPQLSSHYIFDLILSATPFQSGMKPSEERDSQFGRLFGIKCITQSGVLFRKPLTAKGVQDQAHVNEQTTLLKRLLEELCELVRRAPWLSESVGSVLVLDITTQILCHSDSALSQSGAINQIAEMLLKKAETLTLEQLSLAMLLQQHSIKLDWESILSKTFPNKHILSEENHEKLCALLVNVDSTTSSQLAPSGSNDADGKTSSYATDLPVCPHFIHRVIISASQSAPGFNLSKLYNRLFERYYFAEKSSPSRRSHGFLILNNLLKSELIPDEQKPEFLTVNCVHTLQVQLAANDRLLHKMAQSVAANLVSLVDEKGAKGSALAKGFASRIRALSPNFDHSSHHKLTRSLVSRMLSSELELWTKEIITSFQEGSPTWSGAQVDLLTEGEESQSPSESFRGMMLTQLCNVINMNTSACTIECASSILRCLTLCGFFGEVSFQQKKKSTVRSVTPQVPFSPQLRELCKARLYSCLFDLVDRTRAQFFEKKNQTKTSQAANSLLGFRPSEVILEIVNSHGSSQPQEEQAQPSECIKSIRKNLTKLRSRAAKTETRRLQNKKEALLLLCDALYLMTHDEQDGWTEALPLIERLKQDVNTLLPPDGQYDASHHSQCLAPAVANLTECLLFLLSWPIALLRLVVEISFDSFSDCIGAQSLQLLIDQINPPADLPEPEDGEDDSSENDGSDGGDSDGNEDSDTDGGTATDDESVDEEFRNDVAVALGHALSKPTADDDDSDTESDLMNDDEMLALDANLAAIFKRRTGKKLAQIHNTQDLHLRMKVLELIGKFVKLHPAPATRGRLIKPLLELIGKINTSEVVLKKKVIKILEDTTRLSCNQSERSIPGQPLTSAETSEIIEAVHLVAQTTSAADTAESCAKCNLWLIEMIQSNNSSFVVATDHQEALKTLITAHQESLKSFCLKRSSKLRPVFFSMIFKRFPAFGWLLRHDIIALSVDSSTVNTYRRDQMLDLVSTLIIGYPPKSQLKPESLREFDDYICKLKEAILLLKGVVTTNNSEDGLSKEQMAALKSLTNLIKIMSSALRKCLKIDPSGASCLKIWPAKDLEILAEFASQIPSSPQSMMITRLMEGVIQFIQKSSTPETKQTGLPNGLKRKNAPSTNPTESANDNPQTAKETPAPATNGKESKKSKKNKKDKTKDTMNE</sequence>
<proteinExistence type="predicted"/>
<feature type="region of interest" description="Disordered" evidence="3">
    <location>
        <begin position="1179"/>
        <end position="1243"/>
    </location>
</feature>